<dbReference type="SUPFAM" id="SSF48371">
    <property type="entry name" value="ARM repeat"/>
    <property type="match status" value="1"/>
</dbReference>
<feature type="region of interest" description="Disordered" evidence="1">
    <location>
        <begin position="1"/>
        <end position="114"/>
    </location>
</feature>
<dbReference type="AlphaFoldDB" id="A0A1V9XL15"/>
<dbReference type="InParanoid" id="A0A1V9XL15"/>
<feature type="compositionally biased region" description="Low complexity" evidence="1">
    <location>
        <begin position="70"/>
        <end position="92"/>
    </location>
</feature>
<evidence type="ECO:0000313" key="2">
    <source>
        <dbReference type="EMBL" id="OQR74131.1"/>
    </source>
</evidence>
<proteinExistence type="predicted"/>
<feature type="region of interest" description="Disordered" evidence="1">
    <location>
        <begin position="231"/>
        <end position="267"/>
    </location>
</feature>
<feature type="compositionally biased region" description="Polar residues" evidence="1">
    <location>
        <begin position="132"/>
        <end position="146"/>
    </location>
</feature>
<feature type="compositionally biased region" description="Polar residues" evidence="1">
    <location>
        <begin position="1"/>
        <end position="23"/>
    </location>
</feature>
<keyword evidence="3" id="KW-1185">Reference proteome</keyword>
<dbReference type="Gene3D" id="1.25.40.180">
    <property type="match status" value="1"/>
</dbReference>
<accession>A0A1V9XL15</accession>
<dbReference type="STRING" id="418985.A0A1V9XL15"/>
<dbReference type="InterPro" id="IPR016024">
    <property type="entry name" value="ARM-type_fold"/>
</dbReference>
<dbReference type="EMBL" id="MNPL01008671">
    <property type="protein sequence ID" value="OQR74131.1"/>
    <property type="molecule type" value="Genomic_DNA"/>
</dbReference>
<comment type="caution">
    <text evidence="2">The sequence shown here is derived from an EMBL/GenBank/DDBJ whole genome shotgun (WGS) entry which is preliminary data.</text>
</comment>
<dbReference type="GO" id="GO:0008494">
    <property type="term" value="F:translation activator activity"/>
    <property type="evidence" value="ECO:0007669"/>
    <property type="project" value="TreeGrafter"/>
</dbReference>
<name>A0A1V9XL15_9ACAR</name>
<feature type="compositionally biased region" description="Polar residues" evidence="1">
    <location>
        <begin position="159"/>
        <end position="172"/>
    </location>
</feature>
<feature type="compositionally biased region" description="Polar residues" evidence="1">
    <location>
        <begin position="248"/>
        <end position="267"/>
    </location>
</feature>
<dbReference type="OrthoDB" id="8171816at2759"/>
<dbReference type="PANTHER" id="PTHR23254:SF15">
    <property type="entry name" value="POLYADENYLATE-BINDING PROTEIN-INTERACTING PROTEIN 1"/>
    <property type="match status" value="1"/>
</dbReference>
<evidence type="ECO:0008006" key="4">
    <source>
        <dbReference type="Google" id="ProtNLM"/>
    </source>
</evidence>
<feature type="region of interest" description="Disordered" evidence="1">
    <location>
        <begin position="132"/>
        <end position="176"/>
    </location>
</feature>
<sequence length="690" mass="75472">MDNNNHQRTGGSSRNTTELNYHNGTGRCYHNQSASGNSLQPSYYHSGSRHDQSQGGNDIDGGSDVPIHLQASSCSPQGGSGPQYSPQQQNNQHQRHQQHPSHHQGGISSTPSTYQYISATPPCIRAAFNQLAQGRMSQHQQHQTPHNVHHSGKQHPIQHPSQPLQESQNSAGHSVHRSINRHHTNHLQQPQQQLPHSIVVKPQHENNHHARAQLSFSGKGNVAGGFTSVHQHQHLQNQQQHRQDTSRPRSQQHQPATTNSPPSTIASVDTSIGVMDTAGVDFCAAGTTGTAMPSGSGYTLSPTAQEFVPASFLATQDRHFTAALSDVSPGSSIGEIQQHSQVIPHSIARGRDIGAGGRHQSFGGQHDPYDDSYGSSYGLSNSYDEEEDALLQLQMFITDVTLSPAMFEARVYDLAEVIYEELKRNPATTPHIVATIFQAGVLQQNFRYSGARLCDYLSELVVVQGQHLIRNQIIEHTYKAVSSSRTVFGDRERDKESRGMVLFCAELLSQLDLGYGLTLASYPDMGPKLVGIISELIRSSEKDNQKNAIQALKLCGGNLEKLCEGFPLMDVLLAECGAVEAREGIDATIKAMLQRLPQLRQHNWGYVAKARKEPSAYAYGQHAQVDYSQLPIMYGPDGLPLSTEEMGFLDGGNTVTAGDYPSDPSQGNSAGMDDEALEAYEQFLQETGQK</sequence>
<evidence type="ECO:0000256" key="1">
    <source>
        <dbReference type="SAM" id="MobiDB-lite"/>
    </source>
</evidence>
<organism evidence="2 3">
    <name type="scientific">Tropilaelaps mercedesae</name>
    <dbReference type="NCBI Taxonomy" id="418985"/>
    <lineage>
        <taxon>Eukaryota</taxon>
        <taxon>Metazoa</taxon>
        <taxon>Ecdysozoa</taxon>
        <taxon>Arthropoda</taxon>
        <taxon>Chelicerata</taxon>
        <taxon>Arachnida</taxon>
        <taxon>Acari</taxon>
        <taxon>Parasitiformes</taxon>
        <taxon>Mesostigmata</taxon>
        <taxon>Gamasina</taxon>
        <taxon>Dermanyssoidea</taxon>
        <taxon>Laelapidae</taxon>
        <taxon>Tropilaelaps</taxon>
    </lineage>
</organism>
<feature type="region of interest" description="Disordered" evidence="1">
    <location>
        <begin position="652"/>
        <end position="678"/>
    </location>
</feature>
<feature type="compositionally biased region" description="Basic residues" evidence="1">
    <location>
        <begin position="93"/>
        <end position="102"/>
    </location>
</feature>
<dbReference type="InterPro" id="IPR051367">
    <property type="entry name" value="mRNA_TranslReg/HistoneTransl"/>
</dbReference>
<reference evidence="2 3" key="1">
    <citation type="journal article" date="2017" name="Gigascience">
        <title>Draft genome of the honey bee ectoparasitic mite, Tropilaelaps mercedesae, is shaped by the parasitic life history.</title>
        <authorList>
            <person name="Dong X."/>
            <person name="Armstrong S.D."/>
            <person name="Xia D."/>
            <person name="Makepeace B.L."/>
            <person name="Darby A.C."/>
            <person name="Kadowaki T."/>
        </authorList>
    </citation>
    <scope>NUCLEOTIDE SEQUENCE [LARGE SCALE GENOMIC DNA]</scope>
    <source>
        <strain evidence="2">Wuxi-XJTLU</strain>
    </source>
</reference>
<dbReference type="GO" id="GO:0006446">
    <property type="term" value="P:regulation of translational initiation"/>
    <property type="evidence" value="ECO:0007669"/>
    <property type="project" value="TreeGrafter"/>
</dbReference>
<evidence type="ECO:0000313" key="3">
    <source>
        <dbReference type="Proteomes" id="UP000192247"/>
    </source>
</evidence>
<feature type="compositionally biased region" description="Polar residues" evidence="1">
    <location>
        <begin position="30"/>
        <end position="45"/>
    </location>
</feature>
<dbReference type="Proteomes" id="UP000192247">
    <property type="component" value="Unassembled WGS sequence"/>
</dbReference>
<gene>
    <name evidence="2" type="ORF">BIW11_09283</name>
</gene>
<dbReference type="PANTHER" id="PTHR23254">
    <property type="entry name" value="EIF4G DOMAIN PROTEIN"/>
    <property type="match status" value="1"/>
</dbReference>
<protein>
    <recommendedName>
        <fullName evidence="4">Polyadenylate-binding protein-interacting protein 1-like</fullName>
    </recommendedName>
</protein>